<proteinExistence type="predicted"/>
<dbReference type="EMBL" id="JAAVLN010000002">
    <property type="protein sequence ID" value="NKC04296.1"/>
    <property type="molecule type" value="Genomic_DNA"/>
</dbReference>
<reference evidence="1 2" key="1">
    <citation type="submission" date="2020-03" db="EMBL/GenBank/DDBJ databases">
        <title>Whole genome sequencing of clinical and environmental type strains of Ochrobactrum.</title>
        <authorList>
            <person name="Dharne M."/>
        </authorList>
    </citation>
    <scope>NUCLEOTIDE SEQUENCE [LARGE SCALE GENOMIC DNA]</scope>
    <source>
        <strain evidence="1 2">CIP 109452</strain>
    </source>
</reference>
<name>A0ABX1DMW0_9HYPH</name>
<gene>
    <name evidence="1" type="ORF">HED55_16720</name>
</gene>
<protein>
    <submittedName>
        <fullName evidence="1">DUF2793 domain-containing protein</fullName>
    </submittedName>
</protein>
<comment type="caution">
    <text evidence="1">The sequence shown here is derived from an EMBL/GenBank/DDBJ whole genome shotgun (WGS) entry which is preliminary data.</text>
</comment>
<organism evidence="1 2">
    <name type="scientific">Brucella haematophila</name>
    <dbReference type="NCBI Taxonomy" id="419474"/>
    <lineage>
        <taxon>Bacteria</taxon>
        <taxon>Pseudomonadati</taxon>
        <taxon>Pseudomonadota</taxon>
        <taxon>Alphaproteobacteria</taxon>
        <taxon>Hyphomicrobiales</taxon>
        <taxon>Brucellaceae</taxon>
        <taxon>Brucella/Ochrobactrum group</taxon>
        <taxon>Brucella</taxon>
    </lineage>
</organism>
<sequence>MDRVNGNNWVDIGDGKRGFRSQNAAAGIAGTEVTDKILNDMQEEICAVIENSGFELNSENQQQLWEALQTIAAPGFSNRLPFLPILSSTMANPPNDATVGDAYIVPAGATGAWDGMSQKLAEWTGSFWRLVSTKDGHGVGLPDGRSLMRVGGVYVEKTALDVQSGTWLYGVASGSANALTAVLNPAPPALVAGMSVRLLVATTNTAAGVTLNLNGLGAKSIFRKNANSLIAGDIKPGLIELIYDGAYWRLMSLPISAVNLGSNGAMDLQGGVTMQWGIGQFVAGDGGKRS</sequence>
<keyword evidence="2" id="KW-1185">Reference proteome</keyword>
<evidence type="ECO:0000313" key="1">
    <source>
        <dbReference type="EMBL" id="NKC04296.1"/>
    </source>
</evidence>
<dbReference type="Proteomes" id="UP000704467">
    <property type="component" value="Unassembled WGS sequence"/>
</dbReference>
<dbReference type="Pfam" id="PF10983">
    <property type="entry name" value="DUF2793"/>
    <property type="match status" value="1"/>
</dbReference>
<dbReference type="InterPro" id="IPR021251">
    <property type="entry name" value="DUF2793"/>
</dbReference>
<accession>A0ABX1DMW0</accession>
<evidence type="ECO:0000313" key="2">
    <source>
        <dbReference type="Proteomes" id="UP000704467"/>
    </source>
</evidence>